<dbReference type="GO" id="GO:0006952">
    <property type="term" value="P:defense response"/>
    <property type="evidence" value="ECO:0007669"/>
    <property type="project" value="UniProtKB-KW"/>
</dbReference>
<evidence type="ECO:0000256" key="2">
    <source>
        <dbReference type="ARBA" id="ARBA00022821"/>
    </source>
</evidence>
<dbReference type="Gene3D" id="3.40.50.300">
    <property type="entry name" value="P-loop containing nucleotide triphosphate hydrolases"/>
    <property type="match status" value="1"/>
</dbReference>
<dbReference type="SUPFAM" id="SSF52058">
    <property type="entry name" value="L domain-like"/>
    <property type="match status" value="1"/>
</dbReference>
<protein>
    <submittedName>
        <fullName evidence="7">Disease resistance protein RPS2-like</fullName>
    </submittedName>
</protein>
<evidence type="ECO:0000313" key="7">
    <source>
        <dbReference type="EMBL" id="KAG1362793.1"/>
    </source>
</evidence>
<proteinExistence type="predicted"/>
<dbReference type="PANTHER" id="PTHR36766:SF64">
    <property type="entry name" value="OS12G0206100 PROTEIN"/>
    <property type="match status" value="1"/>
</dbReference>
<name>A0A8K0IPB2_COCNU</name>
<evidence type="ECO:0000256" key="1">
    <source>
        <dbReference type="ARBA" id="ARBA00022737"/>
    </source>
</evidence>
<feature type="compositionally biased region" description="Basic and acidic residues" evidence="4">
    <location>
        <begin position="482"/>
        <end position="505"/>
    </location>
</feature>
<comment type="caution">
    <text evidence="7">The sequence shown here is derived from an EMBL/GenBank/DDBJ whole genome shotgun (WGS) entry which is preliminary data.</text>
</comment>
<keyword evidence="3" id="KW-0175">Coiled coil</keyword>
<dbReference type="InterPro" id="IPR001611">
    <property type="entry name" value="Leu-rich_rpt"/>
</dbReference>
<dbReference type="InterPro" id="IPR055414">
    <property type="entry name" value="LRR_R13L4/SHOC2-like"/>
</dbReference>
<reference evidence="7" key="1">
    <citation type="journal article" date="2017" name="Gigascience">
        <title>The genome draft of coconut (Cocos nucifera).</title>
        <authorList>
            <person name="Xiao Y."/>
            <person name="Xu P."/>
            <person name="Fan H."/>
            <person name="Baudouin L."/>
            <person name="Xia W."/>
            <person name="Bocs S."/>
            <person name="Xu J."/>
            <person name="Li Q."/>
            <person name="Guo A."/>
            <person name="Zhou L."/>
            <person name="Li J."/>
            <person name="Wu Y."/>
            <person name="Ma Z."/>
            <person name="Armero A."/>
            <person name="Issali A.E."/>
            <person name="Liu N."/>
            <person name="Peng M."/>
            <person name="Yang Y."/>
        </authorList>
    </citation>
    <scope>NUCLEOTIDE SEQUENCE</scope>
    <source>
        <tissue evidence="7">Spear leaf of Hainan Tall coconut</tissue>
    </source>
</reference>
<dbReference type="EMBL" id="CM017881">
    <property type="protein sequence ID" value="KAG1362793.1"/>
    <property type="molecule type" value="Genomic_DNA"/>
</dbReference>
<dbReference type="SUPFAM" id="SSF52540">
    <property type="entry name" value="P-loop containing nucleoside triphosphate hydrolases"/>
    <property type="match status" value="1"/>
</dbReference>
<dbReference type="Gene3D" id="1.10.8.430">
    <property type="entry name" value="Helical domain of apoptotic protease-activating factors"/>
    <property type="match status" value="1"/>
</dbReference>
<accession>A0A8K0IPB2</accession>
<dbReference type="Pfam" id="PF00931">
    <property type="entry name" value="NB-ARC"/>
    <property type="match status" value="1"/>
</dbReference>
<dbReference type="InterPro" id="IPR002182">
    <property type="entry name" value="NB-ARC"/>
</dbReference>
<feature type="compositionally biased region" description="Acidic residues" evidence="4">
    <location>
        <begin position="470"/>
        <end position="481"/>
    </location>
</feature>
<dbReference type="PROSITE" id="PS51450">
    <property type="entry name" value="LRR"/>
    <property type="match status" value="1"/>
</dbReference>
<evidence type="ECO:0000259" key="5">
    <source>
        <dbReference type="Pfam" id="PF00931"/>
    </source>
</evidence>
<dbReference type="Gene3D" id="3.80.10.10">
    <property type="entry name" value="Ribonuclease Inhibitor"/>
    <property type="match status" value="2"/>
</dbReference>
<keyword evidence="2" id="KW-0611">Plant defense</keyword>
<dbReference type="Proteomes" id="UP000797356">
    <property type="component" value="Chromosome 10"/>
</dbReference>
<evidence type="ECO:0000256" key="4">
    <source>
        <dbReference type="SAM" id="MobiDB-lite"/>
    </source>
</evidence>
<dbReference type="GO" id="GO:0043531">
    <property type="term" value="F:ADP binding"/>
    <property type="evidence" value="ECO:0007669"/>
    <property type="project" value="InterPro"/>
</dbReference>
<dbReference type="InterPro" id="IPR042197">
    <property type="entry name" value="Apaf_helical"/>
</dbReference>
<feature type="region of interest" description="Disordered" evidence="4">
    <location>
        <begin position="465"/>
        <end position="520"/>
    </location>
</feature>
<keyword evidence="8" id="KW-1185">Reference proteome</keyword>
<dbReference type="InterPro" id="IPR032675">
    <property type="entry name" value="LRR_dom_sf"/>
</dbReference>
<dbReference type="PANTHER" id="PTHR36766">
    <property type="entry name" value="PLANT BROAD-SPECTRUM MILDEW RESISTANCE PROTEIN RPW8"/>
    <property type="match status" value="1"/>
</dbReference>
<gene>
    <name evidence="7" type="ORF">COCNU_10G010120</name>
</gene>
<feature type="domain" description="Disease resistance R13L4/SHOC-2-like LRR" evidence="6">
    <location>
        <begin position="580"/>
        <end position="744"/>
    </location>
</feature>
<feature type="domain" description="NB-ARC" evidence="5">
    <location>
        <begin position="218"/>
        <end position="338"/>
    </location>
</feature>
<evidence type="ECO:0000259" key="6">
    <source>
        <dbReference type="Pfam" id="PF23598"/>
    </source>
</evidence>
<keyword evidence="1" id="KW-0677">Repeat</keyword>
<dbReference type="PRINTS" id="PR00364">
    <property type="entry name" value="DISEASERSIST"/>
</dbReference>
<dbReference type="OrthoDB" id="736010at2759"/>
<feature type="coiled-coil region" evidence="3">
    <location>
        <begin position="27"/>
        <end position="54"/>
    </location>
</feature>
<organism evidence="7 8">
    <name type="scientific">Cocos nucifera</name>
    <name type="common">Coconut palm</name>
    <dbReference type="NCBI Taxonomy" id="13894"/>
    <lineage>
        <taxon>Eukaryota</taxon>
        <taxon>Viridiplantae</taxon>
        <taxon>Streptophyta</taxon>
        <taxon>Embryophyta</taxon>
        <taxon>Tracheophyta</taxon>
        <taxon>Spermatophyta</taxon>
        <taxon>Magnoliopsida</taxon>
        <taxon>Liliopsida</taxon>
        <taxon>Arecaceae</taxon>
        <taxon>Arecoideae</taxon>
        <taxon>Cocoseae</taxon>
        <taxon>Attaleinae</taxon>
        <taxon>Cocos</taxon>
    </lineage>
</organism>
<evidence type="ECO:0000256" key="3">
    <source>
        <dbReference type="SAM" id="Coils"/>
    </source>
</evidence>
<evidence type="ECO:0000313" key="8">
    <source>
        <dbReference type="Proteomes" id="UP000797356"/>
    </source>
</evidence>
<dbReference type="AlphaFoldDB" id="A0A8K0IPB2"/>
<reference evidence="7" key="2">
    <citation type="submission" date="2019-07" db="EMBL/GenBank/DDBJ databases">
        <authorList>
            <person name="Yang Y."/>
            <person name="Bocs S."/>
            <person name="Baudouin L."/>
        </authorList>
    </citation>
    <scope>NUCLEOTIDE SEQUENCE</scope>
    <source>
        <tissue evidence="7">Spear leaf of Hainan Tall coconut</tissue>
    </source>
</reference>
<dbReference type="InterPro" id="IPR027417">
    <property type="entry name" value="P-loop_NTPase"/>
</dbReference>
<dbReference type="Pfam" id="PF23598">
    <property type="entry name" value="LRR_14"/>
    <property type="match status" value="1"/>
</dbReference>
<sequence>MSCGIGDILRCVVYLFKDEVLPRIRDANAVGDKFDELREKLDNLNDKAKTMRRKVYPNEKKKGAAKWMFQVAQLQQQVVRRYPDILDRRPTGGNILSRYQAGREADKWLDKAKRQLNSVPDDVSSPEDRIVHCNMARNLVGIDSKVKKLKKFVKGPSMIMGICGMAGVGKATLVKKFNNDLYADFTSFVDQENRFPEQDFSECSNEEEKGRLLLFPEDHFDVVIFLDEEKTTSEDVIQQDIANRLGLALESKEVTSAAEAISKALESVKFLIIMVDLNYDDLDLKHLGIPHNGGSKVIFTTQKESVLNQICSTFSAQSDKMHLRCLEWPHAWRLFTEILQGTANERDASEIVKRCGGLPIALEAIANRMESKNHEQEWSRTLYFLEAKPKQIDELGRTVIKKLKQPYVRLKQDGSKTCFRYCALFPGKRGIKRDWLMQYWRGEGLTKDLDFGRITDLTEASLLERVCPKEEEDDDDDDDGNDFCRGRESHVDDDSSEEGYDKSDNDDGDEIYSIGGASGDDDEDNVKMHSMYRVFALFLTPNRNNHFVVQTHGDGAVPEDGDWKKVTRISLMMNDLKSMCEKITQCEKLQTLVLNGNNLHDIPPEIWYNMSYLKVLDLSSTAIEELPSEIERLKELVCLNLYKSKLKKLPEGLKHLKKLGFLNLGYTTRLEEIPHNVISSLEKLTVLIMYASYGAWDVDSSDGGVKLEELEKLRVLEELAITVEKEKVLKKLCETPQLAKITSQLLIRRCKGIHSFQLPQPIMSGLRLARVVDCYDLNLLEIGNPVRKGKTGGTQERKLELKGLPMANIKWWDNLSENMWLQSLTWLSITSCRGIKGQLIMGISTTKKRKVKIFGALRYFELHDLPELDRIYDHLLDFPSLRTFKVVQCPKLKALPFTEDGAKKLRRIYCEKCWWDELQGEGENLRNRLKHL</sequence>